<feature type="transmembrane region" description="Helical" evidence="5">
    <location>
        <begin position="6"/>
        <end position="26"/>
    </location>
</feature>
<reference evidence="7" key="1">
    <citation type="submission" date="2022-10" db="EMBL/GenBank/DDBJ databases">
        <title>The WGS of Solirubrobacter phytolaccae KCTC 29190.</title>
        <authorList>
            <person name="Jiang Z."/>
        </authorList>
    </citation>
    <scope>NUCLEOTIDE SEQUENCE</scope>
    <source>
        <strain evidence="7">KCTC 29190</strain>
    </source>
</reference>
<dbReference type="InterPro" id="IPR006685">
    <property type="entry name" value="MscS_channel_2nd"/>
</dbReference>
<accession>A0A9X3S920</accession>
<keyword evidence="8" id="KW-1185">Reference proteome</keyword>
<sequence>MFAVDTGTWINAGVSILVAFAVATLLDRAFRGKAAREVADKAGISRQSATRLRFVRRLLYAVIVLIGIAFALSEFDGISSLARGLLASGAIAAAVIGFAARQVLANFVAGIMLAVTQPLRVGDWVTFDGNYGVVEDVRLNYTILKTATHQRIVIPNEKLASGILKNDTLVVEVVSLDVSIWIPPEADVEAAIAALEDETGQEVTVAEAVPWGTRLGVGSDPVAPPDRAPREAELRRQCLARLRKEGLLRVQSN</sequence>
<keyword evidence="4 5" id="KW-0472">Membrane</keyword>
<proteinExistence type="predicted"/>
<feature type="domain" description="Mechanosensitive ion channel MscS" evidence="6">
    <location>
        <begin position="103"/>
        <end position="166"/>
    </location>
</feature>
<evidence type="ECO:0000313" key="8">
    <source>
        <dbReference type="Proteomes" id="UP001147653"/>
    </source>
</evidence>
<keyword evidence="2 5" id="KW-0812">Transmembrane</keyword>
<dbReference type="EMBL" id="JAPDDP010000018">
    <property type="protein sequence ID" value="MDA0181056.1"/>
    <property type="molecule type" value="Genomic_DNA"/>
</dbReference>
<name>A0A9X3S920_9ACTN</name>
<feature type="transmembrane region" description="Helical" evidence="5">
    <location>
        <begin position="85"/>
        <end position="104"/>
    </location>
</feature>
<dbReference type="InterPro" id="IPR045275">
    <property type="entry name" value="MscS_archaea/bacteria_type"/>
</dbReference>
<dbReference type="Gene3D" id="2.30.30.60">
    <property type="match status" value="1"/>
</dbReference>
<dbReference type="SUPFAM" id="SSF50182">
    <property type="entry name" value="Sm-like ribonucleoproteins"/>
    <property type="match status" value="1"/>
</dbReference>
<organism evidence="7 8">
    <name type="scientific">Solirubrobacter phytolaccae</name>
    <dbReference type="NCBI Taxonomy" id="1404360"/>
    <lineage>
        <taxon>Bacteria</taxon>
        <taxon>Bacillati</taxon>
        <taxon>Actinomycetota</taxon>
        <taxon>Thermoleophilia</taxon>
        <taxon>Solirubrobacterales</taxon>
        <taxon>Solirubrobacteraceae</taxon>
        <taxon>Solirubrobacter</taxon>
    </lineage>
</organism>
<dbReference type="InterPro" id="IPR023408">
    <property type="entry name" value="MscS_beta-dom_sf"/>
</dbReference>
<evidence type="ECO:0000259" key="6">
    <source>
        <dbReference type="Pfam" id="PF00924"/>
    </source>
</evidence>
<protein>
    <submittedName>
        <fullName evidence="7">Mechanosensitive ion channel family protein</fullName>
    </submittedName>
</protein>
<dbReference type="PANTHER" id="PTHR30221:SF1">
    <property type="entry name" value="SMALL-CONDUCTANCE MECHANOSENSITIVE CHANNEL"/>
    <property type="match status" value="1"/>
</dbReference>
<dbReference type="RefSeq" id="WP_270025367.1">
    <property type="nucleotide sequence ID" value="NZ_JAPDDP010000018.1"/>
</dbReference>
<dbReference type="Pfam" id="PF00924">
    <property type="entry name" value="MS_channel_2nd"/>
    <property type="match status" value="1"/>
</dbReference>
<dbReference type="InterPro" id="IPR010920">
    <property type="entry name" value="LSM_dom_sf"/>
</dbReference>
<comment type="caution">
    <text evidence="7">The sequence shown here is derived from an EMBL/GenBank/DDBJ whole genome shotgun (WGS) entry which is preliminary data.</text>
</comment>
<feature type="transmembrane region" description="Helical" evidence="5">
    <location>
        <begin position="54"/>
        <end position="73"/>
    </location>
</feature>
<evidence type="ECO:0000256" key="2">
    <source>
        <dbReference type="ARBA" id="ARBA00022692"/>
    </source>
</evidence>
<evidence type="ECO:0000256" key="1">
    <source>
        <dbReference type="ARBA" id="ARBA00004370"/>
    </source>
</evidence>
<dbReference type="Proteomes" id="UP001147653">
    <property type="component" value="Unassembled WGS sequence"/>
</dbReference>
<keyword evidence="3 5" id="KW-1133">Transmembrane helix</keyword>
<gene>
    <name evidence="7" type="ORF">OJ997_12180</name>
</gene>
<dbReference type="GO" id="GO:0008381">
    <property type="term" value="F:mechanosensitive monoatomic ion channel activity"/>
    <property type="evidence" value="ECO:0007669"/>
    <property type="project" value="InterPro"/>
</dbReference>
<evidence type="ECO:0000256" key="4">
    <source>
        <dbReference type="ARBA" id="ARBA00023136"/>
    </source>
</evidence>
<dbReference type="PANTHER" id="PTHR30221">
    <property type="entry name" value="SMALL-CONDUCTANCE MECHANOSENSITIVE CHANNEL"/>
    <property type="match status" value="1"/>
</dbReference>
<dbReference type="AlphaFoldDB" id="A0A9X3S920"/>
<dbReference type="Gene3D" id="1.10.287.1260">
    <property type="match status" value="1"/>
</dbReference>
<evidence type="ECO:0000313" key="7">
    <source>
        <dbReference type="EMBL" id="MDA0181056.1"/>
    </source>
</evidence>
<dbReference type="GO" id="GO:0016020">
    <property type="term" value="C:membrane"/>
    <property type="evidence" value="ECO:0007669"/>
    <property type="project" value="UniProtKB-SubCell"/>
</dbReference>
<evidence type="ECO:0000256" key="3">
    <source>
        <dbReference type="ARBA" id="ARBA00022989"/>
    </source>
</evidence>
<comment type="subcellular location">
    <subcellularLocation>
        <location evidence="1">Membrane</location>
    </subcellularLocation>
</comment>
<evidence type="ECO:0000256" key="5">
    <source>
        <dbReference type="SAM" id="Phobius"/>
    </source>
</evidence>